<evidence type="ECO:0000259" key="2">
    <source>
        <dbReference type="Pfam" id="PF24520"/>
    </source>
</evidence>
<sequence>MTIIQKCLQKIEPTKTLSNIRAELAFPKVVIFEEKTIVRICDITKPGNTNYVHSFQIELTNYILHGHHLWLLLLSGEIYVINIINNSIIEVQCNSLANYKIQRFIIQNSDLIFVSESGERLCAPFIDQTLEKEFCKGTNQIIVSFEKSPLSINTNICVNNFEKETNTYIAEGKLVVKCNASGLLDVININAELQHVAQWNDMNVICDDVNMWILNQHFDLVYKFESNNHYYPLAANDDVFYYITWTKDEIGIYHASISEYTDNQKDDLSNNQKKNLSSQETLKLQLKSLVEDAIIHNTAPNQVLPQLQVLFNDIEDFSHLIITASKLCHKNLMYKAILYQLQKRICSTEDEILIELICDVIIKTDLLEYVQFRGGSYYDDVNIFEMDFIQLCVTFISKSDLDLASICWIKYSEIKPTPRADDVTLVLNAIPLNIKMGALVIWFRNFVPPLLDQNPFYIDLFVKWTTDRVFLLEQSTYWPKIGLKFISAIVEVLETSIKTICIRPISIDDLDVIKDHINYVLELKEKYKINMLLSEFSSQSPSEIALIMLRRCYTEDLEAFLQESLPTYASRHFLEIDDTLRSFIESEAASSGGSVDGQRFKILLNAFHYPNNRLECLLNVLKLLDVPWNPIVLTIATTAAALNHTDFTITDTDRNLANEIYKELNYAKIKVILKKYNFPLTCTDYTLVIHKLINNSIVDLDDLKVITTILTNLSLYANSLYIDKCLRNSETKLALEYLKSLCNRSQKILIKTMQNKYEQIITGVTTNPQLERNYIDFLKGSLLLDKIIINRIDNLYYLKNSYNIKLSINTIFSNKNRKNELKMFNDGEEITSSSGRGRCISQLMSREIYQQSKLISLLRRSSSSRSAKILVESLILLGDSRSGNNNTNLSQYKDERNSADLIESYNILSEVVSCCDEEYLHHLLKCLSMLNALLNSSVILKNLSLAWKFQYIFLPMSSINGLNDLINFYTTIASNDFSESDVSDILTKSDFIPFRIFSNIIHNTLNSERTLCDEFNKVREKVVKKLVTKVVASQDIDQILVTCLLLILKNTDVIEDKIWILELLRGQSESIPPAAMHYVSSPIIRRTFELENILPGSNLSYPPQYTLKSKFNINLSEIALPENTEETWDAKVLLFYILRHYPQTPYDRLIDLCHTLNIPKNDGFSLLLISVLVNWELKYKIYENDLGNREIITEHDVSYLTSKCFILWQSIEDKEFLKDVLNDFWKNGEVIIHGCLISINPYYYEIYLCIYQLIFSTPAESKIIREYYLLQFLKEYKRKSTPKQYEYELFSVKGMFPEIGHYRLPFHLFMRDDMWSNLKSEITLETYEAWLPVVALLSLDGDLQTARDMICSNAVKQTMTSRKRYESNDTDSKDNEPWRLTSREEPLLRTAHRCVRYIANMEWAGACLFYVLQGCTRGADQVAAAQLCYQFSQRWATIQPGNRAVRQMERLHSTLSTRHVLYKINWAREELLRLSSEPVQLIHALYLHPDFIDKITRYDINRAANEIADKNNINISSIRIQLLENILDKRQKEKDNSPGLDTKDLITAKYILKATCSKMGAIYLSRIAFDDDSDYKKCKQLRALQCLMSVVEPDTAIKVSNRERGVLWKYLLDLLYIVYLEKIDMPWVVATFMQNKTLALNQLLQVSGNNVDSLKIVGELAHRFGNVQIIRQAIPMLLRASLIEDMIPLLLKIQQSPDNIIYTAWRAIILSPFQRADYPITDRQKSQCLKSLNLLPVCPVIKDEDLIEIWKNCVRCKCLGLGCLLLPYMTPKTRQSLSELQKIDKRNLIISLKNLYSESYLVPGAMYVLDNLTKKTYR</sequence>
<reference evidence="3" key="1">
    <citation type="submission" date="2025-05" db="UniProtKB">
        <authorList>
            <consortium name="RefSeq"/>
        </authorList>
    </citation>
    <scope>NUCLEOTIDE SEQUENCE [LARGE SCALE GENOMIC DNA]</scope>
</reference>
<dbReference type="GO" id="GO:0007094">
    <property type="term" value="P:mitotic spindle assembly checkpoint signaling"/>
    <property type="evidence" value="ECO:0007669"/>
    <property type="project" value="TreeGrafter"/>
</dbReference>
<dbReference type="InterPro" id="IPR055403">
    <property type="entry name" value="ARM_KNTC1_1st"/>
</dbReference>
<evidence type="ECO:0000313" key="4">
    <source>
        <dbReference type="RefSeq" id="XP_026494773.2"/>
    </source>
</evidence>
<gene>
    <name evidence="4" type="primary">LOC113399767</name>
</gene>
<evidence type="ECO:0000313" key="3">
    <source>
        <dbReference type="Proteomes" id="UP001652626"/>
    </source>
</evidence>
<dbReference type="GO" id="GO:1990423">
    <property type="term" value="C:RZZ complex"/>
    <property type="evidence" value="ECO:0007669"/>
    <property type="project" value="TreeGrafter"/>
</dbReference>
<accession>A0A8B8ICH1</accession>
<dbReference type="Pfam" id="PF10493">
    <property type="entry name" value="Rod_C"/>
    <property type="match status" value="1"/>
</dbReference>
<dbReference type="PANTHER" id="PTHR15688">
    <property type="entry name" value="KINETOCHORE-ASSOCIATED PROTEIN 1"/>
    <property type="match status" value="1"/>
</dbReference>
<name>A0A8B8ICH1_VANTA</name>
<dbReference type="OMA" id="FYELYLC"/>
<dbReference type="GO" id="GO:0005737">
    <property type="term" value="C:cytoplasm"/>
    <property type="evidence" value="ECO:0007669"/>
    <property type="project" value="TreeGrafter"/>
</dbReference>
<dbReference type="OrthoDB" id="343783at2759"/>
<feature type="domain" description="KNTC1 first ARM-repeats" evidence="2">
    <location>
        <begin position="275"/>
        <end position="483"/>
    </location>
</feature>
<dbReference type="Pfam" id="PF24520">
    <property type="entry name" value="ARM_KNTC1_1st"/>
    <property type="match status" value="1"/>
</dbReference>
<dbReference type="GO" id="GO:0005828">
    <property type="term" value="C:kinetochore microtubule"/>
    <property type="evidence" value="ECO:0007669"/>
    <property type="project" value="TreeGrafter"/>
</dbReference>
<keyword evidence="3" id="KW-1185">Reference proteome</keyword>
<dbReference type="InterPro" id="IPR052802">
    <property type="entry name" value="KNTC1"/>
</dbReference>
<dbReference type="PANTHER" id="PTHR15688:SF1">
    <property type="entry name" value="KINETOCHORE-ASSOCIATED PROTEIN 1"/>
    <property type="match status" value="1"/>
</dbReference>
<dbReference type="RefSeq" id="XP_026494773.2">
    <property type="nucleotide sequence ID" value="XM_026638988.2"/>
</dbReference>
<feature type="domain" description="RZZ complex subunit KNTC1/ROD C-terminal" evidence="1">
    <location>
        <begin position="1295"/>
        <end position="1781"/>
    </location>
</feature>
<dbReference type="Proteomes" id="UP001652626">
    <property type="component" value="Chromosome 2"/>
</dbReference>
<proteinExistence type="predicted"/>
<dbReference type="InterPro" id="IPR019527">
    <property type="entry name" value="RZZ-complex_KNTC1/ROD_C"/>
</dbReference>
<dbReference type="GeneID" id="113399767"/>
<evidence type="ECO:0000259" key="1">
    <source>
        <dbReference type="Pfam" id="PF10493"/>
    </source>
</evidence>
<dbReference type="GO" id="GO:0031267">
    <property type="term" value="F:small GTPase binding"/>
    <property type="evidence" value="ECO:0007669"/>
    <property type="project" value="TreeGrafter"/>
</dbReference>
<dbReference type="GO" id="GO:0000070">
    <property type="term" value="P:mitotic sister chromatid segregation"/>
    <property type="evidence" value="ECO:0007669"/>
    <property type="project" value="TreeGrafter"/>
</dbReference>
<organism evidence="3 4">
    <name type="scientific">Vanessa tameamea</name>
    <name type="common">Kamehameha butterfly</name>
    <dbReference type="NCBI Taxonomy" id="334116"/>
    <lineage>
        <taxon>Eukaryota</taxon>
        <taxon>Metazoa</taxon>
        <taxon>Ecdysozoa</taxon>
        <taxon>Arthropoda</taxon>
        <taxon>Hexapoda</taxon>
        <taxon>Insecta</taxon>
        <taxon>Pterygota</taxon>
        <taxon>Neoptera</taxon>
        <taxon>Endopterygota</taxon>
        <taxon>Lepidoptera</taxon>
        <taxon>Glossata</taxon>
        <taxon>Ditrysia</taxon>
        <taxon>Papilionoidea</taxon>
        <taxon>Nymphalidae</taxon>
        <taxon>Nymphalinae</taxon>
        <taxon>Vanessa</taxon>
    </lineage>
</organism>
<protein>
    <submittedName>
        <fullName evidence="4">Uncharacterized protein LOC113399767</fullName>
    </submittedName>
</protein>
<reference evidence="4" key="2">
    <citation type="submission" date="2025-08" db="UniProtKB">
        <authorList>
            <consortium name="RefSeq"/>
        </authorList>
    </citation>
    <scope>IDENTIFICATION</scope>
    <source>
        <tissue evidence="4">Whole body</tissue>
    </source>
</reference>
<dbReference type="GO" id="GO:1903394">
    <property type="term" value="P:protein localization to kinetochore involved in kinetochore assembly"/>
    <property type="evidence" value="ECO:0007669"/>
    <property type="project" value="TreeGrafter"/>
</dbReference>